<dbReference type="CDD" id="cd07246">
    <property type="entry name" value="VOC_like"/>
    <property type="match status" value="1"/>
</dbReference>
<dbReference type="AlphaFoldDB" id="A0A7X9X2G4"/>
<dbReference type="PANTHER" id="PTHR34109">
    <property type="entry name" value="BNAUNNG04460D PROTEIN-RELATED"/>
    <property type="match status" value="1"/>
</dbReference>
<protein>
    <submittedName>
        <fullName evidence="2">VOC family protein</fullName>
    </submittedName>
</protein>
<dbReference type="InterPro" id="IPR037523">
    <property type="entry name" value="VOC_core"/>
</dbReference>
<dbReference type="Gene3D" id="3.30.720.110">
    <property type="match status" value="1"/>
</dbReference>
<organism evidence="2 3">
    <name type="scientific">Paraburkholderia antibiotica</name>
    <dbReference type="NCBI Taxonomy" id="2728839"/>
    <lineage>
        <taxon>Bacteria</taxon>
        <taxon>Pseudomonadati</taxon>
        <taxon>Pseudomonadota</taxon>
        <taxon>Betaproteobacteria</taxon>
        <taxon>Burkholderiales</taxon>
        <taxon>Burkholderiaceae</taxon>
        <taxon>Paraburkholderia</taxon>
    </lineage>
</organism>
<dbReference type="InterPro" id="IPR004360">
    <property type="entry name" value="Glyas_Fos-R_dOase_dom"/>
</dbReference>
<proteinExistence type="predicted"/>
<keyword evidence="3" id="KW-1185">Reference proteome</keyword>
<dbReference type="RefSeq" id="WP_169496503.1">
    <property type="nucleotide sequence ID" value="NZ_JABBFZ010000002.1"/>
</dbReference>
<accession>A0A7X9X2G4</accession>
<dbReference type="PROSITE" id="PS51819">
    <property type="entry name" value="VOC"/>
    <property type="match status" value="1"/>
</dbReference>
<evidence type="ECO:0000259" key="1">
    <source>
        <dbReference type="PROSITE" id="PS51819"/>
    </source>
</evidence>
<dbReference type="EMBL" id="JABBFZ010000002">
    <property type="protein sequence ID" value="NML30223.1"/>
    <property type="molecule type" value="Genomic_DNA"/>
</dbReference>
<dbReference type="SUPFAM" id="SSF54593">
    <property type="entry name" value="Glyoxalase/Bleomycin resistance protein/Dihydroxybiphenyl dioxygenase"/>
    <property type="match status" value="1"/>
</dbReference>
<feature type="domain" description="VOC" evidence="1">
    <location>
        <begin position="3"/>
        <end position="128"/>
    </location>
</feature>
<dbReference type="PANTHER" id="PTHR34109:SF1">
    <property type="entry name" value="VOC DOMAIN-CONTAINING PROTEIN"/>
    <property type="match status" value="1"/>
</dbReference>
<dbReference type="Pfam" id="PF00903">
    <property type="entry name" value="Glyoxalase"/>
    <property type="match status" value="1"/>
</dbReference>
<evidence type="ECO:0000313" key="2">
    <source>
        <dbReference type="EMBL" id="NML30223.1"/>
    </source>
</evidence>
<gene>
    <name evidence="2" type="ORF">HHL14_05185</name>
</gene>
<name>A0A7X9X2G4_9BURK</name>
<comment type="caution">
    <text evidence="2">The sequence shown here is derived from an EMBL/GenBank/DDBJ whole genome shotgun (WGS) entry which is preliminary data.</text>
</comment>
<dbReference type="Gene3D" id="3.30.720.120">
    <property type="match status" value="1"/>
</dbReference>
<sequence>MSAIHEVYPYLRVRNAAQAIEFYTRAFGGVEQFRLTEPSGRIGHAEVKIGPAIVMLSDEYPEHGMLGPGEDSSPCVLLHIHCDDVDRLFAQAVQAGASVVRPLTDHFYGERSATVRDPFGHQWMLGAQIEALTPEEMQRRYTALFDQ</sequence>
<reference evidence="2 3" key="1">
    <citation type="submission" date="2020-04" db="EMBL/GenBank/DDBJ databases">
        <title>Paraburkholderia sp. G-4-1-8 isolated from soil.</title>
        <authorList>
            <person name="Dahal R.H."/>
        </authorList>
    </citation>
    <scope>NUCLEOTIDE SEQUENCE [LARGE SCALE GENOMIC DNA]</scope>
    <source>
        <strain evidence="2 3">G-4-1-8</strain>
    </source>
</reference>
<evidence type="ECO:0000313" key="3">
    <source>
        <dbReference type="Proteomes" id="UP000583127"/>
    </source>
</evidence>
<dbReference type="InterPro" id="IPR029068">
    <property type="entry name" value="Glyas_Bleomycin-R_OHBP_Dase"/>
</dbReference>
<dbReference type="Proteomes" id="UP000583127">
    <property type="component" value="Unassembled WGS sequence"/>
</dbReference>